<proteinExistence type="predicted"/>
<dbReference type="Pfam" id="PF12937">
    <property type="entry name" value="F-box-like"/>
    <property type="match status" value="1"/>
</dbReference>
<evidence type="ECO:0000259" key="1">
    <source>
        <dbReference type="Pfam" id="PF12937"/>
    </source>
</evidence>
<evidence type="ECO:0000313" key="2">
    <source>
        <dbReference type="EMBL" id="OCH86518.1"/>
    </source>
</evidence>
<feature type="domain" description="F-box" evidence="1">
    <location>
        <begin position="63"/>
        <end position="127"/>
    </location>
</feature>
<accession>A0A8E2DL57</accession>
<organism evidence="2 3">
    <name type="scientific">Obba rivulosa</name>
    <dbReference type="NCBI Taxonomy" id="1052685"/>
    <lineage>
        <taxon>Eukaryota</taxon>
        <taxon>Fungi</taxon>
        <taxon>Dikarya</taxon>
        <taxon>Basidiomycota</taxon>
        <taxon>Agaricomycotina</taxon>
        <taxon>Agaricomycetes</taxon>
        <taxon>Polyporales</taxon>
        <taxon>Gelatoporiaceae</taxon>
        <taxon>Obba</taxon>
    </lineage>
</organism>
<name>A0A8E2DL57_9APHY</name>
<dbReference type="AlphaFoldDB" id="A0A8E2DL57"/>
<dbReference type="OrthoDB" id="2746049at2759"/>
<keyword evidence="3" id="KW-1185">Reference proteome</keyword>
<sequence>MSSASEEQGASCIDSISLMALAQALKSRLQRDVKHVQVEGLENILLSSMMDVRDILNQRRPVIHRLPVELLRQIFYLVPRYETSSSDGLTLWTSPFLRRPDCIHLMKICRYWRRVVLDDSLIWNNVCNFTPPASLQEARHTEAILYLKSRPKHDLETVLYNDMEKIRELRWEHAHKLPATYLRAPAPILRSLAISAGRPSVYNALTEKGQKLFDGHTPSLRQLALHFVRSLPSNDFSNLSQLYLYRCTQIDPARLLAWLAASPRIEDLVLVGVSFSSEWDRNYCPTNDLHHFRRLAIKEIKEEDVAWLLTTPALTEETAVLLENVPLMAESETTVIPHYPATQNVTRLAIWHNYGSTFLMAVSPSTGLRQQSRVAPDGPSIHSQVLSRIPLINIIEFWCISMSVSGMDIDVRLLLTTMPALTTLVVDEIDLPRVISVLAPPIKNDRHAMQVACPNLTILHVVIWRHRDAQEILESLDALLTDRKRAGYPLERLILHSNPNDMSSRDPRGSFSGIKSEWRRHREWMSFNLEMPEVCARPAHRHWPAWSVFKT</sequence>
<evidence type="ECO:0000313" key="3">
    <source>
        <dbReference type="Proteomes" id="UP000250043"/>
    </source>
</evidence>
<dbReference type="InterPro" id="IPR001810">
    <property type="entry name" value="F-box_dom"/>
</dbReference>
<dbReference type="Proteomes" id="UP000250043">
    <property type="component" value="Unassembled WGS sequence"/>
</dbReference>
<dbReference type="EMBL" id="KV722524">
    <property type="protein sequence ID" value="OCH86518.1"/>
    <property type="molecule type" value="Genomic_DNA"/>
</dbReference>
<protein>
    <recommendedName>
        <fullName evidence="1">F-box domain-containing protein</fullName>
    </recommendedName>
</protein>
<reference evidence="2 3" key="1">
    <citation type="submission" date="2016-07" db="EMBL/GenBank/DDBJ databases">
        <title>Draft genome of the white-rot fungus Obba rivulosa 3A-2.</title>
        <authorList>
            <consortium name="DOE Joint Genome Institute"/>
            <person name="Miettinen O."/>
            <person name="Riley R."/>
            <person name="Acob R."/>
            <person name="Barry K."/>
            <person name="Cullen D."/>
            <person name="De Vries R."/>
            <person name="Hainaut M."/>
            <person name="Hatakka A."/>
            <person name="Henrissat B."/>
            <person name="Hilden K."/>
            <person name="Kuo R."/>
            <person name="Labutti K."/>
            <person name="Lipzen A."/>
            <person name="Makela M.R."/>
            <person name="Sandor L."/>
            <person name="Spatafora J.W."/>
            <person name="Grigoriev I.V."/>
            <person name="Hibbett D.S."/>
        </authorList>
    </citation>
    <scope>NUCLEOTIDE SEQUENCE [LARGE SCALE GENOMIC DNA]</scope>
    <source>
        <strain evidence="2 3">3A-2</strain>
    </source>
</reference>
<gene>
    <name evidence="2" type="ORF">OBBRIDRAFT_222021</name>
</gene>